<dbReference type="InterPro" id="IPR050291">
    <property type="entry name" value="CDF_Transporter"/>
</dbReference>
<keyword evidence="12" id="KW-1185">Reference proteome</keyword>
<evidence type="ECO:0000256" key="4">
    <source>
        <dbReference type="ARBA" id="ARBA00022692"/>
    </source>
</evidence>
<dbReference type="EMBL" id="QAMZ01000017">
    <property type="protein sequence ID" value="PWL54903.1"/>
    <property type="molecule type" value="Genomic_DNA"/>
</dbReference>
<reference evidence="11 12" key="1">
    <citation type="submission" date="2016-10" db="EMBL/GenBank/DDBJ databases">
        <authorList>
            <person name="de Groot N.N."/>
        </authorList>
    </citation>
    <scope>NUCLEOTIDE SEQUENCE [LARGE SCALE GENOMIC DNA]</scope>
    <source>
        <strain evidence="11 12">NLAE-zl-G419</strain>
    </source>
</reference>
<evidence type="ECO:0000313" key="10">
    <source>
        <dbReference type="EMBL" id="PWL54903.1"/>
    </source>
</evidence>
<dbReference type="SUPFAM" id="SSF160240">
    <property type="entry name" value="Cation efflux protein cytoplasmic domain-like"/>
    <property type="match status" value="2"/>
</dbReference>
<proteinExistence type="inferred from homology"/>
<dbReference type="OrthoDB" id="9806522at2"/>
<name>A0A1I2KJ38_9CLOT</name>
<gene>
    <name evidence="10" type="ORF">DBY38_02990</name>
    <name evidence="11" type="ORF">SAMN04487885_105119</name>
</gene>
<evidence type="ECO:0000259" key="9">
    <source>
        <dbReference type="Pfam" id="PF16916"/>
    </source>
</evidence>
<dbReference type="InterPro" id="IPR036837">
    <property type="entry name" value="Cation_efflux_CTD_sf"/>
</dbReference>
<evidence type="ECO:0000313" key="12">
    <source>
        <dbReference type="Proteomes" id="UP000182135"/>
    </source>
</evidence>
<accession>A0A1I2KJ38</accession>
<feature type="domain" description="Cation efflux protein cytoplasmic" evidence="9">
    <location>
        <begin position="228"/>
        <end position="304"/>
    </location>
</feature>
<dbReference type="GO" id="GO:0016020">
    <property type="term" value="C:membrane"/>
    <property type="evidence" value="ECO:0007669"/>
    <property type="project" value="UniProtKB-SubCell"/>
</dbReference>
<dbReference type="PANTHER" id="PTHR43840:SF15">
    <property type="entry name" value="MITOCHONDRIAL METAL TRANSPORTER 1-RELATED"/>
    <property type="match status" value="1"/>
</dbReference>
<feature type="transmembrane region" description="Helical" evidence="7">
    <location>
        <begin position="98"/>
        <end position="117"/>
    </location>
</feature>
<reference evidence="10 13" key="2">
    <citation type="submission" date="2018-03" db="EMBL/GenBank/DDBJ databases">
        <title>The uncultured portion of the human microbiome is neutrally assembled.</title>
        <authorList>
            <person name="Jeraldo P."/>
            <person name="Boardman L."/>
            <person name="White B.A."/>
            <person name="Nelson H."/>
            <person name="Goldenfeld N."/>
            <person name="Chia N."/>
        </authorList>
    </citation>
    <scope>NUCLEOTIDE SEQUENCE [LARGE SCALE GENOMIC DNA]</scope>
    <source>
        <strain evidence="10">CIM:MAG 903</strain>
    </source>
</reference>
<evidence type="ECO:0000256" key="6">
    <source>
        <dbReference type="ARBA" id="ARBA00023136"/>
    </source>
</evidence>
<evidence type="ECO:0000259" key="8">
    <source>
        <dbReference type="Pfam" id="PF01545"/>
    </source>
</evidence>
<evidence type="ECO:0000313" key="13">
    <source>
        <dbReference type="Proteomes" id="UP000246114"/>
    </source>
</evidence>
<dbReference type="GeneID" id="90543925"/>
<sequence length="395" mass="43749">MLSKFLIKTFVKNSENTSDENVRGAYGFLAGIIGIIVNLFLFGVKLTVGMISQSIAVTADAFNNFTDAGSSLVTILGFKLSNMPADEEHPFGHGRIEYLSALIVSAMVMLVGLEFIRSSIQRILNPTPVQFEVIPFVLILFSILFKIWLSRFNVLIGKKINSSALKAAGLDALGDVVTSSTVALSLLASKWTDFPVDGYVGVAVALMILYSGFKLTKETLNPLLGEAPDPELVNAIKDQVMSYDNITGVHDLIIHNYGPGKCMCSIHAEVPANMSVVKIHEIIDAAEKNVSEKLNIYLVIHMDPINVDDAEVMETQYELLKILNEHPLVKSMHDFRIVGSGEKKNLIFDVVVDSNRKKIQLSDEDIKHDICEKVKKIYPTYNCVITIDNDFLHYH</sequence>
<evidence type="ECO:0000256" key="7">
    <source>
        <dbReference type="SAM" id="Phobius"/>
    </source>
</evidence>
<dbReference type="Gene3D" id="3.30.70.1350">
    <property type="entry name" value="Cation efflux protein, cytoplasmic domain"/>
    <property type="match status" value="2"/>
</dbReference>
<evidence type="ECO:0000256" key="2">
    <source>
        <dbReference type="ARBA" id="ARBA00008114"/>
    </source>
</evidence>
<dbReference type="EMBL" id="FOOE01000005">
    <property type="protein sequence ID" value="SFF65101.1"/>
    <property type="molecule type" value="Genomic_DNA"/>
</dbReference>
<keyword evidence="5 7" id="KW-1133">Transmembrane helix</keyword>
<keyword evidence="4 7" id="KW-0812">Transmembrane</keyword>
<dbReference type="RefSeq" id="WP_074844816.1">
    <property type="nucleotide sequence ID" value="NZ_CABMJC010000003.1"/>
</dbReference>
<organism evidence="11 12">
    <name type="scientific">Clostridium cadaveris</name>
    <dbReference type="NCBI Taxonomy" id="1529"/>
    <lineage>
        <taxon>Bacteria</taxon>
        <taxon>Bacillati</taxon>
        <taxon>Bacillota</taxon>
        <taxon>Clostridia</taxon>
        <taxon>Eubacteriales</taxon>
        <taxon>Clostridiaceae</taxon>
        <taxon>Clostridium</taxon>
    </lineage>
</organism>
<evidence type="ECO:0000256" key="3">
    <source>
        <dbReference type="ARBA" id="ARBA00022448"/>
    </source>
</evidence>
<dbReference type="SUPFAM" id="SSF161111">
    <property type="entry name" value="Cation efflux protein transmembrane domain-like"/>
    <property type="match status" value="1"/>
</dbReference>
<dbReference type="InterPro" id="IPR027470">
    <property type="entry name" value="Cation_efflux_CTD"/>
</dbReference>
<dbReference type="Gene3D" id="1.20.1510.10">
    <property type="entry name" value="Cation efflux protein transmembrane domain"/>
    <property type="match status" value="1"/>
</dbReference>
<feature type="transmembrane region" description="Helical" evidence="7">
    <location>
        <begin position="194"/>
        <end position="213"/>
    </location>
</feature>
<dbReference type="InterPro" id="IPR027469">
    <property type="entry name" value="Cation_efflux_TMD_sf"/>
</dbReference>
<evidence type="ECO:0000256" key="5">
    <source>
        <dbReference type="ARBA" id="ARBA00022989"/>
    </source>
</evidence>
<feature type="transmembrane region" description="Helical" evidence="7">
    <location>
        <begin position="25"/>
        <end position="44"/>
    </location>
</feature>
<keyword evidence="6 7" id="KW-0472">Membrane</keyword>
<dbReference type="Pfam" id="PF16916">
    <property type="entry name" value="ZT_dimer"/>
    <property type="match status" value="1"/>
</dbReference>
<feature type="transmembrane region" description="Helical" evidence="7">
    <location>
        <begin position="129"/>
        <end position="149"/>
    </location>
</feature>
<dbReference type="eggNOG" id="COG0053">
    <property type="taxonomic scope" value="Bacteria"/>
</dbReference>
<dbReference type="STRING" id="1529.SAMN04487885_105119"/>
<comment type="similarity">
    <text evidence="2">Belongs to the cation diffusion facilitator (CDF) transporter (TC 2.A.4) family.</text>
</comment>
<evidence type="ECO:0000256" key="1">
    <source>
        <dbReference type="ARBA" id="ARBA00004141"/>
    </source>
</evidence>
<dbReference type="InterPro" id="IPR002524">
    <property type="entry name" value="Cation_efflux"/>
</dbReference>
<protein>
    <submittedName>
        <fullName evidence="11">Cation diffusion facilitator family transporter</fullName>
    </submittedName>
    <submittedName>
        <fullName evidence="10">Cation transporter</fullName>
    </submittedName>
</protein>
<dbReference type="Proteomes" id="UP000182135">
    <property type="component" value="Unassembled WGS sequence"/>
</dbReference>
<dbReference type="InterPro" id="IPR058533">
    <property type="entry name" value="Cation_efflux_TM"/>
</dbReference>
<keyword evidence="3" id="KW-0813">Transport</keyword>
<dbReference type="NCBIfam" id="TIGR01297">
    <property type="entry name" value="CDF"/>
    <property type="match status" value="1"/>
</dbReference>
<dbReference type="PANTHER" id="PTHR43840">
    <property type="entry name" value="MITOCHONDRIAL METAL TRANSPORTER 1-RELATED"/>
    <property type="match status" value="1"/>
</dbReference>
<feature type="domain" description="Cation efflux protein transmembrane" evidence="8">
    <location>
        <begin position="32"/>
        <end position="224"/>
    </location>
</feature>
<comment type="subcellular location">
    <subcellularLocation>
        <location evidence="1">Membrane</location>
        <topology evidence="1">Multi-pass membrane protein</topology>
    </subcellularLocation>
</comment>
<dbReference type="GO" id="GO:0008324">
    <property type="term" value="F:monoatomic cation transmembrane transporter activity"/>
    <property type="evidence" value="ECO:0007669"/>
    <property type="project" value="InterPro"/>
</dbReference>
<dbReference type="Proteomes" id="UP000246114">
    <property type="component" value="Unassembled WGS sequence"/>
</dbReference>
<evidence type="ECO:0000313" key="11">
    <source>
        <dbReference type="EMBL" id="SFF65101.1"/>
    </source>
</evidence>
<dbReference type="FunFam" id="1.20.1510.10:FF:000006">
    <property type="entry name" value="Divalent cation efflux transporter"/>
    <property type="match status" value="1"/>
</dbReference>
<dbReference type="AlphaFoldDB" id="A0A1I2KJ38"/>
<dbReference type="Pfam" id="PF01545">
    <property type="entry name" value="Cation_efflux"/>
    <property type="match status" value="1"/>
</dbReference>